<keyword evidence="5 6" id="KW-0472">Membrane</keyword>
<keyword evidence="4 6" id="KW-1133">Transmembrane helix</keyword>
<gene>
    <name evidence="7" type="ORF">JY651_45965</name>
</gene>
<evidence type="ECO:0000256" key="5">
    <source>
        <dbReference type="ARBA" id="ARBA00023136"/>
    </source>
</evidence>
<feature type="transmembrane region" description="Helical" evidence="6">
    <location>
        <begin position="392"/>
        <end position="422"/>
    </location>
</feature>
<comment type="subcellular location">
    <subcellularLocation>
        <location evidence="1">Cell membrane</location>
        <topology evidence="1">Multi-pass membrane protein</topology>
    </subcellularLocation>
</comment>
<protein>
    <submittedName>
        <fullName evidence="7">Amino acid permease</fullName>
    </submittedName>
</protein>
<dbReference type="PANTHER" id="PTHR42770">
    <property type="entry name" value="AMINO ACID TRANSPORTER-RELATED"/>
    <property type="match status" value="1"/>
</dbReference>
<evidence type="ECO:0000256" key="1">
    <source>
        <dbReference type="ARBA" id="ARBA00004651"/>
    </source>
</evidence>
<dbReference type="Proteomes" id="UP000662747">
    <property type="component" value="Chromosome"/>
</dbReference>
<name>A0ABX7NY69_9BACT</name>
<accession>A0ABX7NY69</accession>
<dbReference type="InterPro" id="IPR050367">
    <property type="entry name" value="APC_superfamily"/>
</dbReference>
<evidence type="ECO:0000256" key="3">
    <source>
        <dbReference type="ARBA" id="ARBA00022692"/>
    </source>
</evidence>
<evidence type="ECO:0000256" key="2">
    <source>
        <dbReference type="ARBA" id="ARBA00022475"/>
    </source>
</evidence>
<dbReference type="RefSeq" id="WP_206723967.1">
    <property type="nucleotide sequence ID" value="NZ_CP071090.1"/>
</dbReference>
<feature type="transmembrane region" description="Helical" evidence="6">
    <location>
        <begin position="202"/>
        <end position="225"/>
    </location>
</feature>
<feature type="transmembrane region" description="Helical" evidence="6">
    <location>
        <begin position="58"/>
        <end position="80"/>
    </location>
</feature>
<feature type="transmembrane region" description="Helical" evidence="6">
    <location>
        <begin position="164"/>
        <end position="182"/>
    </location>
</feature>
<dbReference type="PANTHER" id="PTHR42770:SF13">
    <property type="entry name" value="L-METHIONINE_BRANCHED-CHAIN AMINO ACID EXPORTER YJEH"/>
    <property type="match status" value="1"/>
</dbReference>
<dbReference type="Pfam" id="PF13520">
    <property type="entry name" value="AA_permease_2"/>
    <property type="match status" value="1"/>
</dbReference>
<reference evidence="7 8" key="1">
    <citation type="submission" date="2021-02" db="EMBL/GenBank/DDBJ databases">
        <title>De Novo genome assembly of isolated myxobacteria.</title>
        <authorList>
            <person name="Stevens D.C."/>
        </authorList>
    </citation>
    <scope>NUCLEOTIDE SEQUENCE [LARGE SCALE GENOMIC DNA]</scope>
    <source>
        <strain evidence="8">SCPEA02</strain>
    </source>
</reference>
<keyword evidence="2" id="KW-1003">Cell membrane</keyword>
<feature type="transmembrane region" description="Helical" evidence="6">
    <location>
        <begin position="335"/>
        <end position="354"/>
    </location>
</feature>
<evidence type="ECO:0000256" key="6">
    <source>
        <dbReference type="SAM" id="Phobius"/>
    </source>
</evidence>
<keyword evidence="3 6" id="KW-0812">Transmembrane</keyword>
<dbReference type="InterPro" id="IPR002293">
    <property type="entry name" value="AA/rel_permease1"/>
</dbReference>
<feature type="transmembrane region" description="Helical" evidence="6">
    <location>
        <begin position="282"/>
        <end position="303"/>
    </location>
</feature>
<feature type="transmembrane region" description="Helical" evidence="6">
    <location>
        <begin position="139"/>
        <end position="157"/>
    </location>
</feature>
<evidence type="ECO:0000256" key="4">
    <source>
        <dbReference type="ARBA" id="ARBA00022989"/>
    </source>
</evidence>
<feature type="transmembrane region" description="Helical" evidence="6">
    <location>
        <begin position="360"/>
        <end position="380"/>
    </location>
</feature>
<organism evidence="7 8">
    <name type="scientific">Pyxidicoccus parkwayensis</name>
    <dbReference type="NCBI Taxonomy" id="2813578"/>
    <lineage>
        <taxon>Bacteria</taxon>
        <taxon>Pseudomonadati</taxon>
        <taxon>Myxococcota</taxon>
        <taxon>Myxococcia</taxon>
        <taxon>Myxococcales</taxon>
        <taxon>Cystobacterineae</taxon>
        <taxon>Myxococcaceae</taxon>
        <taxon>Pyxidicoccus</taxon>
    </lineage>
</organism>
<feature type="transmembrane region" description="Helical" evidence="6">
    <location>
        <begin position="32"/>
        <end position="52"/>
    </location>
</feature>
<sequence>MSSSTATATHIPSDTQSEAPALRRTLGLWQGVSLYVGSVLGSGVLVLPAIAAETAGPASVLAWLGLVLLSVPLALTYAALSRQRADAAGFSDAIERAFGPRWGAVAGWLFLAQVPMGTSVVALIAGEYGASVLGGGQDMAFAFGTVMVVTAYALNFVGLRVSATAQLVTLAVIVLGLGLIVGRALPEVQPQAFTPFFSKGPVAVGLAAVQLFWAFVGWEAITPLAREFKDPRDIWRASLLAVGIVALVYLPLAIVTIGAIGHGDGHGQTPLVLLAAKVFGPSASRVVGIAGLLLSFIPVNAYVAGTSRLAFALGERRQLPAWLGVTSASGTPHRALAALLTVVLVALSATWLGRLRIADLLPFSTSSFLATYVLSMAAAVKLLKGPMSRAAILSLVVCTGVFFFVGTLIAWVVAVSVCALAYQHFAGPKAE</sequence>
<keyword evidence="8" id="KW-1185">Reference proteome</keyword>
<proteinExistence type="predicted"/>
<dbReference type="PIRSF" id="PIRSF006060">
    <property type="entry name" value="AA_transporter"/>
    <property type="match status" value="1"/>
</dbReference>
<dbReference type="Gene3D" id="1.20.1740.10">
    <property type="entry name" value="Amino acid/polyamine transporter I"/>
    <property type="match status" value="1"/>
</dbReference>
<dbReference type="EMBL" id="CP071090">
    <property type="protein sequence ID" value="QSQ22390.1"/>
    <property type="molecule type" value="Genomic_DNA"/>
</dbReference>
<evidence type="ECO:0000313" key="8">
    <source>
        <dbReference type="Proteomes" id="UP000662747"/>
    </source>
</evidence>
<evidence type="ECO:0000313" key="7">
    <source>
        <dbReference type="EMBL" id="QSQ22390.1"/>
    </source>
</evidence>
<feature type="transmembrane region" description="Helical" evidence="6">
    <location>
        <begin position="101"/>
        <end position="124"/>
    </location>
</feature>
<feature type="transmembrane region" description="Helical" evidence="6">
    <location>
        <begin position="237"/>
        <end position="262"/>
    </location>
</feature>